<comment type="caution">
    <text evidence="1">The sequence shown here is derived from an EMBL/GenBank/DDBJ whole genome shotgun (WGS) entry which is preliminary data.</text>
</comment>
<accession>A0ABN1DHM4</accession>
<dbReference type="Proteomes" id="UP001500729">
    <property type="component" value="Unassembled WGS sequence"/>
</dbReference>
<organism evidence="1 2">
    <name type="scientific">Saccharopolyspora erythraea</name>
    <name type="common">Streptomyces erythraeus</name>
    <dbReference type="NCBI Taxonomy" id="1836"/>
    <lineage>
        <taxon>Bacteria</taxon>
        <taxon>Bacillati</taxon>
        <taxon>Actinomycetota</taxon>
        <taxon>Actinomycetes</taxon>
        <taxon>Pseudonocardiales</taxon>
        <taxon>Pseudonocardiaceae</taxon>
        <taxon>Saccharopolyspora</taxon>
    </lineage>
</organism>
<dbReference type="InterPro" id="IPR027417">
    <property type="entry name" value="P-loop_NTPase"/>
</dbReference>
<dbReference type="Pfam" id="PF13671">
    <property type="entry name" value="AAA_33"/>
    <property type="match status" value="1"/>
</dbReference>
<evidence type="ECO:0008006" key="3">
    <source>
        <dbReference type="Google" id="ProtNLM"/>
    </source>
</evidence>
<dbReference type="RefSeq" id="WP_011874790.1">
    <property type="nucleotide sequence ID" value="NZ_BAAAGS010000036.1"/>
</dbReference>
<sequence length="369" mass="38508">MPAVVWLLGTSGVGKSTAGYRLLAELADRGVVAAFVDADQLRLAAGVRASETRLVATGLRALVPGYREAGARLLIVAGLADDREHLARLLPGVPRERVLACHLHADAEVLRARIRQRAWLAEQAELAVDYAAAIDPSLADLRVDTSGLTPDEVSRRLATAALAHVERAATAADHEPAGPAATDPPVGVVLVTGPGGVGSSTVGFQTFMRLANEGSGVAYLDAHQLGFVGADPRGRQLAPLRARNARAVIGALAAHGARTVIVTADIATVREFGGSVREGLDVATFVLRAAPRTLAARIRRRARGDGPPIAGDHRRGLAGRALDESIAASVDEAARLDEDLPGAHPLCTDDIDPADLAAWIAERTGRAPR</sequence>
<evidence type="ECO:0000313" key="2">
    <source>
        <dbReference type="Proteomes" id="UP001500729"/>
    </source>
</evidence>
<dbReference type="Gene3D" id="3.40.50.300">
    <property type="entry name" value="P-loop containing nucleotide triphosphate hydrolases"/>
    <property type="match status" value="2"/>
</dbReference>
<proteinExistence type="predicted"/>
<reference evidence="1 2" key="1">
    <citation type="journal article" date="2019" name="Int. J. Syst. Evol. Microbiol.">
        <title>The Global Catalogue of Microorganisms (GCM) 10K type strain sequencing project: providing services to taxonomists for standard genome sequencing and annotation.</title>
        <authorList>
            <consortium name="The Broad Institute Genomics Platform"/>
            <consortium name="The Broad Institute Genome Sequencing Center for Infectious Disease"/>
            <person name="Wu L."/>
            <person name="Ma J."/>
        </authorList>
    </citation>
    <scope>NUCLEOTIDE SEQUENCE [LARGE SCALE GENOMIC DNA]</scope>
    <source>
        <strain evidence="1 2">JCM 10303</strain>
    </source>
</reference>
<dbReference type="SUPFAM" id="SSF52540">
    <property type="entry name" value="P-loop containing nucleoside triphosphate hydrolases"/>
    <property type="match status" value="1"/>
</dbReference>
<name>A0ABN1DHM4_SACER</name>
<protein>
    <recommendedName>
        <fullName evidence="3">Adenylylsulfate kinase</fullName>
    </recommendedName>
</protein>
<keyword evidence="2" id="KW-1185">Reference proteome</keyword>
<dbReference type="EMBL" id="BAAAGS010000036">
    <property type="protein sequence ID" value="GAA0543869.1"/>
    <property type="molecule type" value="Genomic_DNA"/>
</dbReference>
<gene>
    <name evidence="1" type="ORF">GCM10009533_48560</name>
</gene>
<evidence type="ECO:0000313" key="1">
    <source>
        <dbReference type="EMBL" id="GAA0543869.1"/>
    </source>
</evidence>